<dbReference type="eggNOG" id="COG3121">
    <property type="taxonomic scope" value="Bacteria"/>
</dbReference>
<dbReference type="Pfam" id="PF00345">
    <property type="entry name" value="PapD_N"/>
    <property type="match status" value="1"/>
</dbReference>
<dbReference type="InterPro" id="IPR050643">
    <property type="entry name" value="Periplasmic_pilus_chap"/>
</dbReference>
<name>M4VCH2_9BACT</name>
<dbReference type="PANTHER" id="PTHR30251:SF4">
    <property type="entry name" value="SLR1668 PROTEIN"/>
    <property type="match status" value="1"/>
</dbReference>
<dbReference type="KEGG" id="bex:A11Q_1964"/>
<dbReference type="Proteomes" id="UP000012040">
    <property type="component" value="Chromosome"/>
</dbReference>
<dbReference type="SUPFAM" id="SSF49354">
    <property type="entry name" value="PapD-like"/>
    <property type="match status" value="1"/>
</dbReference>
<reference evidence="2 3" key="1">
    <citation type="journal article" date="2013" name="ISME J.">
        <title>By their genes ye shall know them: genomic signatures of predatory bacteria.</title>
        <authorList>
            <person name="Pasternak Z."/>
            <person name="Pietrokovski S."/>
            <person name="Rotem O."/>
            <person name="Gophna U."/>
            <person name="Lurie-Weinberger M.N."/>
            <person name="Jurkevitch E."/>
        </authorList>
    </citation>
    <scope>NUCLEOTIDE SEQUENCE [LARGE SCALE GENOMIC DNA]</scope>
    <source>
        <strain evidence="2 3">JSS</strain>
    </source>
</reference>
<dbReference type="InterPro" id="IPR013783">
    <property type="entry name" value="Ig-like_fold"/>
</dbReference>
<protein>
    <recommendedName>
        <fullName evidence="1">Pili assembly chaperone N-terminal domain-containing protein</fullName>
    </recommendedName>
</protein>
<feature type="domain" description="Pili assembly chaperone N-terminal" evidence="1">
    <location>
        <begin position="37"/>
        <end position="135"/>
    </location>
</feature>
<evidence type="ECO:0000313" key="3">
    <source>
        <dbReference type="Proteomes" id="UP000012040"/>
    </source>
</evidence>
<dbReference type="EMBL" id="CP003537">
    <property type="protein sequence ID" value="AGH96180.1"/>
    <property type="molecule type" value="Genomic_DNA"/>
</dbReference>
<dbReference type="STRING" id="1184267.A11Q_1964"/>
<dbReference type="GO" id="GO:0030288">
    <property type="term" value="C:outer membrane-bounded periplasmic space"/>
    <property type="evidence" value="ECO:0007669"/>
    <property type="project" value="InterPro"/>
</dbReference>
<dbReference type="RefSeq" id="WP_015470670.1">
    <property type="nucleotide sequence ID" value="NC_020813.1"/>
</dbReference>
<dbReference type="PATRIC" id="fig|1184267.3.peg.1989"/>
<sequence>MYKHILAVISLVSVLSPVTTWAFRLDPMVVDFQPTGTHAAKTIRVDNEAQEKIAVKIQMYRRIVDDKGIETREPTQDFKVFPTQFSLNSKDSRVIRVVYSGPKEIDREQSYRLVATQLPVDFKEETRQSGVKFLFEFVASVYVNQSKFFPQIEVESITAPANGQVQMTIANTGTRHRLLRGVSIKLQDTQGRHIVVDENLVKDWNGENLLSGGRRTYTFKSASQFDLKARPAQIEMKDAD</sequence>
<dbReference type="AlphaFoldDB" id="M4VCH2"/>
<dbReference type="Gene3D" id="2.60.40.10">
    <property type="entry name" value="Immunoglobulins"/>
    <property type="match status" value="1"/>
</dbReference>
<dbReference type="PANTHER" id="PTHR30251">
    <property type="entry name" value="PILUS ASSEMBLY CHAPERONE"/>
    <property type="match status" value="1"/>
</dbReference>
<keyword evidence="3" id="KW-1185">Reference proteome</keyword>
<proteinExistence type="predicted"/>
<dbReference type="OrthoDB" id="5291809at2"/>
<dbReference type="HOGENOM" id="CLU_082344_0_0_7"/>
<accession>M4VCH2</accession>
<dbReference type="GO" id="GO:0071555">
    <property type="term" value="P:cell wall organization"/>
    <property type="evidence" value="ECO:0007669"/>
    <property type="project" value="InterPro"/>
</dbReference>
<gene>
    <name evidence="2" type="ORF">A11Q_1964</name>
</gene>
<evidence type="ECO:0000259" key="1">
    <source>
        <dbReference type="Pfam" id="PF00345"/>
    </source>
</evidence>
<organism evidence="2 3">
    <name type="scientific">Pseudobdellovibrio exovorus JSS</name>
    <dbReference type="NCBI Taxonomy" id="1184267"/>
    <lineage>
        <taxon>Bacteria</taxon>
        <taxon>Pseudomonadati</taxon>
        <taxon>Bdellovibrionota</taxon>
        <taxon>Bdellovibrionia</taxon>
        <taxon>Bdellovibrionales</taxon>
        <taxon>Pseudobdellovibrionaceae</taxon>
        <taxon>Pseudobdellovibrio</taxon>
    </lineage>
</organism>
<dbReference type="InterPro" id="IPR016147">
    <property type="entry name" value="Pili_assmbl_chaperone_N"/>
</dbReference>
<evidence type="ECO:0000313" key="2">
    <source>
        <dbReference type="EMBL" id="AGH96180.1"/>
    </source>
</evidence>
<dbReference type="InterPro" id="IPR008962">
    <property type="entry name" value="PapD-like_sf"/>
</dbReference>